<organism evidence="1 2">
    <name type="scientific">Brassica cretica</name>
    <name type="common">Mustard</name>
    <dbReference type="NCBI Taxonomy" id="69181"/>
    <lineage>
        <taxon>Eukaryota</taxon>
        <taxon>Viridiplantae</taxon>
        <taxon>Streptophyta</taxon>
        <taxon>Embryophyta</taxon>
        <taxon>Tracheophyta</taxon>
        <taxon>Spermatophyta</taxon>
        <taxon>Magnoliopsida</taxon>
        <taxon>eudicotyledons</taxon>
        <taxon>Gunneridae</taxon>
        <taxon>Pentapetalae</taxon>
        <taxon>rosids</taxon>
        <taxon>malvids</taxon>
        <taxon>Brassicales</taxon>
        <taxon>Brassicaceae</taxon>
        <taxon>Brassiceae</taxon>
        <taxon>Brassica</taxon>
    </lineage>
</organism>
<dbReference type="EMBL" id="QGKV02000832">
    <property type="protein sequence ID" value="KAF3552343.1"/>
    <property type="molecule type" value="Genomic_DNA"/>
</dbReference>
<proteinExistence type="predicted"/>
<keyword evidence="2" id="KW-1185">Reference proteome</keyword>
<sequence length="141" mass="15810">MDVNLFAEETLIEDTRQSNLDLAEEVGYVDLTHFPELPEQKILQGLQDQATAIVAELCDNCREVPDEVKKLCILLLQMTEMSLYLELCVVHRYEILYIENVSFVLHNNQPTNPRETESDTCGTFGAAAPGAYAESEILTSA</sequence>
<evidence type="ECO:0000313" key="2">
    <source>
        <dbReference type="Proteomes" id="UP000266723"/>
    </source>
</evidence>
<gene>
    <name evidence="1" type="ORF">DY000_02009081</name>
</gene>
<accession>A0ABQ7CMB8</accession>
<evidence type="ECO:0000313" key="1">
    <source>
        <dbReference type="EMBL" id="KAF3552343.1"/>
    </source>
</evidence>
<comment type="caution">
    <text evidence="1">The sequence shown here is derived from an EMBL/GenBank/DDBJ whole genome shotgun (WGS) entry which is preliminary data.</text>
</comment>
<protein>
    <submittedName>
        <fullName evidence="1">Uncharacterized protein</fullName>
    </submittedName>
</protein>
<reference evidence="1 2" key="1">
    <citation type="journal article" date="2020" name="BMC Genomics">
        <title>Intraspecific diversification of the crop wild relative Brassica cretica Lam. using demographic model selection.</title>
        <authorList>
            <person name="Kioukis A."/>
            <person name="Michalopoulou V.A."/>
            <person name="Briers L."/>
            <person name="Pirintsos S."/>
            <person name="Studholme D.J."/>
            <person name="Pavlidis P."/>
            <person name="Sarris P.F."/>
        </authorList>
    </citation>
    <scope>NUCLEOTIDE SEQUENCE [LARGE SCALE GENOMIC DNA]</scope>
    <source>
        <strain evidence="2">cv. PFS-1207/04</strain>
    </source>
</reference>
<dbReference type="Proteomes" id="UP000266723">
    <property type="component" value="Unassembled WGS sequence"/>
</dbReference>
<name>A0ABQ7CMB8_BRACR</name>